<keyword evidence="1" id="KW-0812">Transmembrane</keyword>
<evidence type="ECO:0000313" key="3">
    <source>
        <dbReference type="Proteomes" id="UP000199705"/>
    </source>
</evidence>
<keyword evidence="1" id="KW-1133">Transmembrane helix</keyword>
<proteinExistence type="predicted"/>
<evidence type="ECO:0000256" key="1">
    <source>
        <dbReference type="SAM" id="Phobius"/>
    </source>
</evidence>
<dbReference type="AlphaFoldDB" id="A0A1G8I5R0"/>
<evidence type="ECO:0000313" key="2">
    <source>
        <dbReference type="EMBL" id="SDI13930.1"/>
    </source>
</evidence>
<reference evidence="3" key="1">
    <citation type="submission" date="2016-10" db="EMBL/GenBank/DDBJ databases">
        <authorList>
            <person name="Varghese N."/>
            <person name="Submissions S."/>
        </authorList>
    </citation>
    <scope>NUCLEOTIDE SEQUENCE [LARGE SCALE GENOMIC DNA]</scope>
    <source>
        <strain evidence="3">Gh-67</strain>
    </source>
</reference>
<accession>A0A1G8I5R0</accession>
<keyword evidence="3" id="KW-1185">Reference proteome</keyword>
<keyword evidence="1" id="KW-0472">Membrane</keyword>
<protein>
    <submittedName>
        <fullName evidence="2">Uncharacterized protein</fullName>
    </submittedName>
</protein>
<dbReference type="RefSeq" id="WP_091173510.1">
    <property type="nucleotide sequence ID" value="NZ_FNCG01000016.1"/>
</dbReference>
<dbReference type="Proteomes" id="UP000199705">
    <property type="component" value="Unassembled WGS sequence"/>
</dbReference>
<feature type="transmembrane region" description="Helical" evidence="1">
    <location>
        <begin position="20"/>
        <end position="37"/>
    </location>
</feature>
<dbReference type="STRING" id="551996.SAMN05192573_116126"/>
<name>A0A1G8I5R0_9SPHI</name>
<organism evidence="2 3">
    <name type="scientific">Mucilaginibacter gossypii</name>
    <dbReference type="NCBI Taxonomy" id="551996"/>
    <lineage>
        <taxon>Bacteria</taxon>
        <taxon>Pseudomonadati</taxon>
        <taxon>Bacteroidota</taxon>
        <taxon>Sphingobacteriia</taxon>
        <taxon>Sphingobacteriales</taxon>
        <taxon>Sphingobacteriaceae</taxon>
        <taxon>Mucilaginibacter</taxon>
    </lineage>
</organism>
<dbReference type="EMBL" id="FNCG01000016">
    <property type="protein sequence ID" value="SDI13930.1"/>
    <property type="molecule type" value="Genomic_DNA"/>
</dbReference>
<sequence length="248" mass="27779">MAKKKTADKDSIWKSLQLKLGVITVILGLLTTGYNLIKRDPPPPVNLDLKASLEISYISMVNDIYALAGGDSAVRKKDAFYLDYPILTNEISDKNLQKTDQLFNDTTANNYDLFITCLMIQNKGKGDASDIELDMSKLNINQPLTVTEDPQSKNDYDSQIRAKGNAMKQIIKLPSRLSTGQGILIPLFVTYDKPNPVNKNRQWKIESKTIFLPDNIRYTEPADTARKSLTIRKMLSPVRLAEGVQGRG</sequence>
<gene>
    <name evidence="2" type="ORF">SAMN05192573_116126</name>
</gene>